<dbReference type="PANTHER" id="PTHR37560">
    <property type="entry name" value="UPF0210 PROTEIN SPR0218"/>
    <property type="match status" value="1"/>
</dbReference>
<dbReference type="Proteomes" id="UP000176965">
    <property type="component" value="Unassembled WGS sequence"/>
</dbReference>
<dbReference type="Gene3D" id="3.20.70.20">
    <property type="match status" value="1"/>
</dbReference>
<organism evidence="1 2">
    <name type="scientific">Candidatus Taylorbacteria bacterium RIFOXYD2_FULL_36_9</name>
    <dbReference type="NCBI Taxonomy" id="1802338"/>
    <lineage>
        <taxon>Bacteria</taxon>
        <taxon>Candidatus Tayloriibacteriota</taxon>
    </lineage>
</organism>
<reference evidence="1 2" key="1">
    <citation type="journal article" date="2016" name="Nat. Commun.">
        <title>Thousands of microbial genomes shed light on interconnected biogeochemical processes in an aquifer system.</title>
        <authorList>
            <person name="Anantharaman K."/>
            <person name="Brown C.T."/>
            <person name="Hug L.A."/>
            <person name="Sharon I."/>
            <person name="Castelle C.J."/>
            <person name="Probst A.J."/>
            <person name="Thomas B.C."/>
            <person name="Singh A."/>
            <person name="Wilkins M.J."/>
            <person name="Karaoz U."/>
            <person name="Brodie E.L."/>
            <person name="Williams K.H."/>
            <person name="Hubbard S.S."/>
            <person name="Banfield J.F."/>
        </authorList>
    </citation>
    <scope>NUCLEOTIDE SEQUENCE [LARGE SCALE GENOMIC DNA]</scope>
</reference>
<dbReference type="STRING" id="1802338.A2541_00885"/>
<dbReference type="SUPFAM" id="SSF51998">
    <property type="entry name" value="PFL-like glycyl radical enzymes"/>
    <property type="match status" value="1"/>
</dbReference>
<name>A0A1G2PGI4_9BACT</name>
<sequence>MFPCLEDFELAEEYEKGNFNIERNIFLSLHSGLGIDTYPIAVNQNKERIVEILKLVQQLSNKFKKPLSVRFVSDGKAKLGEKTDFKNQYLKDVIIKKI</sequence>
<dbReference type="InterPro" id="IPR007841">
    <property type="entry name" value="UPF0210"/>
</dbReference>
<dbReference type="Pfam" id="PF05167">
    <property type="entry name" value="DUF711"/>
    <property type="match status" value="1"/>
</dbReference>
<evidence type="ECO:0000313" key="1">
    <source>
        <dbReference type="EMBL" id="OHA47383.1"/>
    </source>
</evidence>
<protein>
    <submittedName>
        <fullName evidence="1">Uncharacterized protein</fullName>
    </submittedName>
</protein>
<dbReference type="EMBL" id="MHSQ01000014">
    <property type="protein sequence ID" value="OHA47383.1"/>
    <property type="molecule type" value="Genomic_DNA"/>
</dbReference>
<gene>
    <name evidence="1" type="ORF">A2541_00885</name>
</gene>
<accession>A0A1G2PGI4</accession>
<comment type="caution">
    <text evidence="1">The sequence shown here is derived from an EMBL/GenBank/DDBJ whole genome shotgun (WGS) entry which is preliminary data.</text>
</comment>
<dbReference type="AlphaFoldDB" id="A0A1G2PGI4"/>
<evidence type="ECO:0000313" key="2">
    <source>
        <dbReference type="Proteomes" id="UP000176965"/>
    </source>
</evidence>
<proteinExistence type="predicted"/>
<dbReference type="PANTHER" id="PTHR37560:SF2">
    <property type="entry name" value="DUF711 DOMAIN-CONTAINING PROTEIN"/>
    <property type="match status" value="1"/>
</dbReference>